<dbReference type="GO" id="GO:0006351">
    <property type="term" value="P:DNA-templated transcription"/>
    <property type="evidence" value="ECO:0007669"/>
    <property type="project" value="InterPro"/>
</dbReference>
<proteinExistence type="predicted"/>
<dbReference type="Gene3D" id="6.10.140.1200">
    <property type="match status" value="1"/>
</dbReference>
<dbReference type="OMA" id="HNSTLVL"/>
<dbReference type="InterPro" id="IPR005607">
    <property type="entry name" value="BSD_dom"/>
</dbReference>
<dbReference type="SMART" id="SM00751">
    <property type="entry name" value="BSD"/>
    <property type="match status" value="2"/>
</dbReference>
<dbReference type="OrthoDB" id="360521at2759"/>
<organism evidence="3 4">
    <name type="scientific">Corchorus capsularis</name>
    <name type="common">Jute</name>
    <dbReference type="NCBI Taxonomy" id="210143"/>
    <lineage>
        <taxon>Eukaryota</taxon>
        <taxon>Viridiplantae</taxon>
        <taxon>Streptophyta</taxon>
        <taxon>Embryophyta</taxon>
        <taxon>Tracheophyta</taxon>
        <taxon>Spermatophyta</taxon>
        <taxon>Magnoliopsida</taxon>
        <taxon>eudicotyledons</taxon>
        <taxon>Gunneridae</taxon>
        <taxon>Pentapetalae</taxon>
        <taxon>rosids</taxon>
        <taxon>malvids</taxon>
        <taxon>Malvales</taxon>
        <taxon>Malvaceae</taxon>
        <taxon>Grewioideae</taxon>
        <taxon>Apeibeae</taxon>
        <taxon>Corchorus</taxon>
    </lineage>
</organism>
<dbReference type="AlphaFoldDB" id="A0A1R3IB59"/>
<comment type="caution">
    <text evidence="3">The sequence shown here is derived from an EMBL/GenBank/DDBJ whole genome shotgun (WGS) entry which is preliminary data.</text>
</comment>
<dbReference type="PROSITE" id="PS50858">
    <property type="entry name" value="BSD"/>
    <property type="match status" value="1"/>
</dbReference>
<keyword evidence="4" id="KW-1185">Reference proteome</keyword>
<accession>A0A1R3IB59</accession>
<dbReference type="Pfam" id="PF03909">
    <property type="entry name" value="BSD"/>
    <property type="match status" value="1"/>
</dbReference>
<feature type="domain" description="BSD" evidence="2">
    <location>
        <begin position="136"/>
        <end position="188"/>
    </location>
</feature>
<name>A0A1R3IB59_COCAP</name>
<evidence type="ECO:0000313" key="3">
    <source>
        <dbReference type="EMBL" id="OMO79785.1"/>
    </source>
</evidence>
<dbReference type="GO" id="GO:0000439">
    <property type="term" value="C:transcription factor TFIIH core complex"/>
    <property type="evidence" value="ECO:0007669"/>
    <property type="project" value="InterPro"/>
</dbReference>
<protein>
    <recommendedName>
        <fullName evidence="2">BSD domain-containing protein</fullName>
    </recommendedName>
</protein>
<gene>
    <name evidence="3" type="ORF">CCACVL1_13422</name>
</gene>
<dbReference type="InterPro" id="IPR027079">
    <property type="entry name" value="Tfb1/GTF2H1"/>
</dbReference>
<evidence type="ECO:0000256" key="1">
    <source>
        <dbReference type="SAM" id="MobiDB-lite"/>
    </source>
</evidence>
<feature type="region of interest" description="Disordered" evidence="1">
    <location>
        <begin position="1"/>
        <end position="36"/>
    </location>
</feature>
<dbReference type="PANTHER" id="PTHR12856">
    <property type="entry name" value="TRANSCRIPTION INITIATION FACTOR IIH-RELATED"/>
    <property type="match status" value="1"/>
</dbReference>
<dbReference type="Gramene" id="OMO79785">
    <property type="protein sequence ID" value="OMO79785"/>
    <property type="gene ID" value="CCACVL1_13422"/>
</dbReference>
<reference evidence="3 4" key="1">
    <citation type="submission" date="2013-09" db="EMBL/GenBank/DDBJ databases">
        <title>Corchorus capsularis genome sequencing.</title>
        <authorList>
            <person name="Alam M."/>
            <person name="Haque M.S."/>
            <person name="Islam M.S."/>
            <person name="Emdad E.M."/>
            <person name="Islam M.M."/>
            <person name="Ahmed B."/>
            <person name="Halim A."/>
            <person name="Hossen Q.M.M."/>
            <person name="Hossain M.Z."/>
            <person name="Ahmed R."/>
            <person name="Khan M.M."/>
            <person name="Islam R."/>
            <person name="Rashid M.M."/>
            <person name="Khan S.A."/>
            <person name="Rahman M.S."/>
            <person name="Alam M."/>
        </authorList>
    </citation>
    <scope>NUCLEOTIDE SEQUENCE [LARGE SCALE GENOMIC DNA]</scope>
    <source>
        <strain evidence="4">cv. CVL-1</strain>
        <tissue evidence="3">Whole seedling</tissue>
    </source>
</reference>
<dbReference type="STRING" id="210143.A0A1R3IB59"/>
<feature type="compositionally biased region" description="Basic residues" evidence="1">
    <location>
        <begin position="1"/>
        <end position="14"/>
    </location>
</feature>
<dbReference type="EMBL" id="AWWV01010356">
    <property type="protein sequence ID" value="OMO79785.1"/>
    <property type="molecule type" value="Genomic_DNA"/>
</dbReference>
<dbReference type="Gene3D" id="1.10.3970.10">
    <property type="entry name" value="BSD domain"/>
    <property type="match status" value="1"/>
</dbReference>
<dbReference type="SUPFAM" id="SSF140383">
    <property type="entry name" value="BSD domain-like"/>
    <property type="match status" value="2"/>
</dbReference>
<evidence type="ECO:0000259" key="2">
    <source>
        <dbReference type="PROSITE" id="PS50858"/>
    </source>
</evidence>
<dbReference type="Proteomes" id="UP000188268">
    <property type="component" value="Unassembled WGS sequence"/>
</dbReference>
<dbReference type="InterPro" id="IPR035925">
    <property type="entry name" value="BSD_dom_sf"/>
</dbReference>
<dbReference type="GO" id="GO:0006289">
    <property type="term" value="P:nucleotide-excision repair"/>
    <property type="evidence" value="ECO:0007669"/>
    <property type="project" value="InterPro"/>
</dbReference>
<sequence>MAGRHVTKQAKYKTRTKDPGTPGQKHTKEPPRLNLTNNQNENFIFEFENFSDLQDCRDFIGKLHPDEQPSAADLELRIKLLLEDSELQKLHKQFALSGVLTEAEFWATRKKLLNREANKKRKQRPGFKSAMLEFDRTNKKTFNLTPETILQIFSEKPAIHRAFLTYVPKKMSEEDFWTKYFKAEYILSTRNSHVAAAEAAEDEELAVLLKQDDDIVASEARQKMRRIDPTLNLEADEWDDYTHLPRDGIKEIMPTTDSPYRRSIAKEINRHSAAVLEGRVVDVLELKDTKAKAIAEALARSKQESSTKGEANGYTSLSRMIEIEDLQGPNNLPPPLLGINDARDYFDSNASGAEQMKCSLSMQEAYGSLRDSISMIKAKGLNLIKDPIVNPQVANQVFDDLTHSITTTTKHHNIGKNPLLDSWSRGVFSSSFQSHIQDSEGQQATKIIYAITSNSFAMFPKNIITKKMDKMDVVV</sequence>
<evidence type="ECO:0000313" key="4">
    <source>
        <dbReference type="Proteomes" id="UP000188268"/>
    </source>
</evidence>